<protein>
    <submittedName>
        <fullName evidence="10">Glycosyltransferase family 39 protein</fullName>
        <ecNumber evidence="10">2.4.-.-</ecNumber>
    </submittedName>
</protein>
<evidence type="ECO:0000256" key="4">
    <source>
        <dbReference type="ARBA" id="ARBA00022679"/>
    </source>
</evidence>
<accession>A0ABU6G9X9</accession>
<keyword evidence="4 10" id="KW-0808">Transferase</keyword>
<dbReference type="Pfam" id="PF13231">
    <property type="entry name" value="PMT_2"/>
    <property type="match status" value="1"/>
</dbReference>
<keyword evidence="5 8" id="KW-0812">Transmembrane</keyword>
<dbReference type="RefSeq" id="WP_326073674.1">
    <property type="nucleotide sequence ID" value="NZ_JARLKY010000054.1"/>
</dbReference>
<dbReference type="GO" id="GO:0016757">
    <property type="term" value="F:glycosyltransferase activity"/>
    <property type="evidence" value="ECO:0007669"/>
    <property type="project" value="UniProtKB-KW"/>
</dbReference>
<feature type="transmembrane region" description="Helical" evidence="8">
    <location>
        <begin position="404"/>
        <end position="424"/>
    </location>
</feature>
<dbReference type="EMBL" id="JARLKY010000054">
    <property type="protein sequence ID" value="MEC0229618.1"/>
    <property type="molecule type" value="Genomic_DNA"/>
</dbReference>
<organism evidence="10 11">
    <name type="scientific">Paenibacillus alba</name>
    <dbReference type="NCBI Taxonomy" id="1197127"/>
    <lineage>
        <taxon>Bacteria</taxon>
        <taxon>Bacillati</taxon>
        <taxon>Bacillota</taxon>
        <taxon>Bacilli</taxon>
        <taxon>Bacillales</taxon>
        <taxon>Paenibacillaceae</taxon>
        <taxon>Paenibacillus</taxon>
    </lineage>
</organism>
<keyword evidence="2" id="KW-1003">Cell membrane</keyword>
<evidence type="ECO:0000313" key="11">
    <source>
        <dbReference type="Proteomes" id="UP001338137"/>
    </source>
</evidence>
<feature type="domain" description="Glycosyltransferase RgtA/B/C/D-like" evidence="9">
    <location>
        <begin position="94"/>
        <end position="237"/>
    </location>
</feature>
<feature type="transmembrane region" description="Helical" evidence="8">
    <location>
        <begin position="83"/>
        <end position="107"/>
    </location>
</feature>
<evidence type="ECO:0000256" key="1">
    <source>
        <dbReference type="ARBA" id="ARBA00004651"/>
    </source>
</evidence>
<evidence type="ECO:0000259" key="9">
    <source>
        <dbReference type="Pfam" id="PF13231"/>
    </source>
</evidence>
<dbReference type="PANTHER" id="PTHR33908:SF11">
    <property type="entry name" value="MEMBRANE PROTEIN"/>
    <property type="match status" value="1"/>
</dbReference>
<evidence type="ECO:0000256" key="5">
    <source>
        <dbReference type="ARBA" id="ARBA00022692"/>
    </source>
</evidence>
<keyword evidence="7 8" id="KW-0472">Membrane</keyword>
<sequence length="433" mass="49969">MRTESFHRVQQRFFFAKPFLFAPSLSSSRYVGIVLLLAIGVRLAWVLAIDTQPASDFLFMHTAALQVAEGKYLFRDSEYFLTWAYQIGFTLYEALIIHLLGTNLIFLKLFNILFSVGTAYLLYVIATHVFNSACGRIAMLFYAMYVPNIILCSVLTNQHISTFLFVLGCYFVVRKGLVAKYDWLLVSVCWALGNMFRPLGSFYLVGFLVYTAVFQIYARYKQNKRPRMAKALGVLLVYLIMQQLISYAFVNTSFIQVPLANKEPYWKFVVGLNESTLGSWSLEDDRAVAKYPVGEERNRKELQMIGERLEDNSQLFVLFAKKFALFWGSADTAVDWSLKDLDKPKLSVVLIIIERVSYLALTLFGFLSVVFFLRKRGNMQVMFFLLLLLGYAALHLVIEIQARYRFDIMPCLFILQSYGVYVCMTYKKERSCF</sequence>
<reference evidence="10 11" key="1">
    <citation type="submission" date="2023-03" db="EMBL/GenBank/DDBJ databases">
        <title>Bacillus Genome Sequencing.</title>
        <authorList>
            <person name="Dunlap C."/>
        </authorList>
    </citation>
    <scope>NUCLEOTIDE SEQUENCE [LARGE SCALE GENOMIC DNA]</scope>
    <source>
        <strain evidence="10 11">BD-533</strain>
    </source>
</reference>
<feature type="transmembrane region" description="Helical" evidence="8">
    <location>
        <begin position="380"/>
        <end position="398"/>
    </location>
</feature>
<dbReference type="InterPro" id="IPR050297">
    <property type="entry name" value="LipidA_mod_glycosyltrf_83"/>
</dbReference>
<dbReference type="InterPro" id="IPR038731">
    <property type="entry name" value="RgtA/B/C-like"/>
</dbReference>
<evidence type="ECO:0000256" key="6">
    <source>
        <dbReference type="ARBA" id="ARBA00022989"/>
    </source>
</evidence>
<feature type="transmembrane region" description="Helical" evidence="8">
    <location>
        <begin position="119"/>
        <end position="142"/>
    </location>
</feature>
<keyword evidence="3 10" id="KW-0328">Glycosyltransferase</keyword>
<dbReference type="PANTHER" id="PTHR33908">
    <property type="entry name" value="MANNOSYLTRANSFERASE YKCB-RELATED"/>
    <property type="match status" value="1"/>
</dbReference>
<evidence type="ECO:0000256" key="3">
    <source>
        <dbReference type="ARBA" id="ARBA00022676"/>
    </source>
</evidence>
<dbReference type="Proteomes" id="UP001338137">
    <property type="component" value="Unassembled WGS sequence"/>
</dbReference>
<evidence type="ECO:0000256" key="7">
    <source>
        <dbReference type="ARBA" id="ARBA00023136"/>
    </source>
</evidence>
<keyword evidence="6 8" id="KW-1133">Transmembrane helix</keyword>
<comment type="subcellular location">
    <subcellularLocation>
        <location evidence="1">Cell membrane</location>
        <topology evidence="1">Multi-pass membrane protein</topology>
    </subcellularLocation>
</comment>
<evidence type="ECO:0000256" key="2">
    <source>
        <dbReference type="ARBA" id="ARBA00022475"/>
    </source>
</evidence>
<feature type="transmembrane region" description="Helical" evidence="8">
    <location>
        <begin position="30"/>
        <end position="49"/>
    </location>
</feature>
<feature type="transmembrane region" description="Helical" evidence="8">
    <location>
        <begin position="346"/>
        <end position="373"/>
    </location>
</feature>
<proteinExistence type="predicted"/>
<keyword evidence="11" id="KW-1185">Reference proteome</keyword>
<comment type="caution">
    <text evidence="10">The sequence shown here is derived from an EMBL/GenBank/DDBJ whole genome shotgun (WGS) entry which is preliminary data.</text>
</comment>
<feature type="transmembrane region" description="Helical" evidence="8">
    <location>
        <begin position="232"/>
        <end position="250"/>
    </location>
</feature>
<evidence type="ECO:0000313" key="10">
    <source>
        <dbReference type="EMBL" id="MEC0229618.1"/>
    </source>
</evidence>
<feature type="transmembrane region" description="Helical" evidence="8">
    <location>
        <begin position="202"/>
        <end position="220"/>
    </location>
</feature>
<gene>
    <name evidence="10" type="ORF">P4I72_21040</name>
</gene>
<evidence type="ECO:0000256" key="8">
    <source>
        <dbReference type="SAM" id="Phobius"/>
    </source>
</evidence>
<name>A0ABU6G9X9_9BACL</name>
<dbReference type="EC" id="2.4.-.-" evidence="10"/>